<keyword evidence="2 5" id="KW-0812">Transmembrane</keyword>
<feature type="transmembrane region" description="Helical" evidence="5">
    <location>
        <begin position="449"/>
        <end position="467"/>
    </location>
</feature>
<dbReference type="GO" id="GO:0015179">
    <property type="term" value="F:L-amino acid transmembrane transporter activity"/>
    <property type="evidence" value="ECO:0007669"/>
    <property type="project" value="TreeGrafter"/>
</dbReference>
<reference evidence="7" key="1">
    <citation type="submission" date="2020-06" db="EMBL/GenBank/DDBJ databases">
        <authorList>
            <consortium name="Plant Systems Biology data submission"/>
        </authorList>
    </citation>
    <scope>NUCLEOTIDE SEQUENCE</scope>
    <source>
        <strain evidence="7">D6</strain>
    </source>
</reference>
<protein>
    <submittedName>
        <fullName evidence="7">Solute carrier family 38 member</fullName>
    </submittedName>
</protein>
<keyword evidence="3 5" id="KW-1133">Transmembrane helix</keyword>
<feature type="transmembrane region" description="Helical" evidence="5">
    <location>
        <begin position="287"/>
        <end position="308"/>
    </location>
</feature>
<feature type="transmembrane region" description="Helical" evidence="5">
    <location>
        <begin position="215"/>
        <end position="240"/>
    </location>
</feature>
<feature type="domain" description="Amino acid transporter transmembrane" evidence="6">
    <location>
        <begin position="399"/>
        <end position="554"/>
    </location>
</feature>
<dbReference type="Proteomes" id="UP001153069">
    <property type="component" value="Unassembled WGS sequence"/>
</dbReference>
<feature type="transmembrane region" description="Helical" evidence="5">
    <location>
        <begin position="522"/>
        <end position="539"/>
    </location>
</feature>
<dbReference type="GO" id="GO:0016020">
    <property type="term" value="C:membrane"/>
    <property type="evidence" value="ECO:0007669"/>
    <property type="project" value="UniProtKB-SubCell"/>
</dbReference>
<dbReference type="InterPro" id="IPR013057">
    <property type="entry name" value="AA_transpt_TM"/>
</dbReference>
<name>A0A9N8EAQ6_9STRA</name>
<feature type="domain" description="Amino acid transporter transmembrane" evidence="6">
    <location>
        <begin position="132"/>
        <end position="297"/>
    </location>
</feature>
<evidence type="ECO:0000313" key="7">
    <source>
        <dbReference type="EMBL" id="CAB9517368.1"/>
    </source>
</evidence>
<dbReference type="Pfam" id="PF01490">
    <property type="entry name" value="Aa_trans"/>
    <property type="match status" value="2"/>
</dbReference>
<organism evidence="7 8">
    <name type="scientific">Seminavis robusta</name>
    <dbReference type="NCBI Taxonomy" id="568900"/>
    <lineage>
        <taxon>Eukaryota</taxon>
        <taxon>Sar</taxon>
        <taxon>Stramenopiles</taxon>
        <taxon>Ochrophyta</taxon>
        <taxon>Bacillariophyta</taxon>
        <taxon>Bacillariophyceae</taxon>
        <taxon>Bacillariophycidae</taxon>
        <taxon>Naviculales</taxon>
        <taxon>Naviculaceae</taxon>
        <taxon>Seminavis</taxon>
    </lineage>
</organism>
<evidence type="ECO:0000256" key="3">
    <source>
        <dbReference type="ARBA" id="ARBA00022989"/>
    </source>
</evidence>
<dbReference type="OrthoDB" id="28208at2759"/>
<feature type="transmembrane region" description="Helical" evidence="5">
    <location>
        <begin position="408"/>
        <end position="429"/>
    </location>
</feature>
<comment type="caution">
    <text evidence="7">The sequence shown here is derived from an EMBL/GenBank/DDBJ whole genome shotgun (WGS) entry which is preliminary data.</text>
</comment>
<gene>
    <name evidence="7" type="ORF">SEMRO_851_G210920.1</name>
</gene>
<evidence type="ECO:0000259" key="6">
    <source>
        <dbReference type="Pfam" id="PF01490"/>
    </source>
</evidence>
<dbReference type="EMBL" id="CAICTM010000850">
    <property type="protein sequence ID" value="CAB9517368.1"/>
    <property type="molecule type" value="Genomic_DNA"/>
</dbReference>
<keyword evidence="4 5" id="KW-0472">Membrane</keyword>
<accession>A0A9N8EAQ6</accession>
<evidence type="ECO:0000256" key="2">
    <source>
        <dbReference type="ARBA" id="ARBA00022692"/>
    </source>
</evidence>
<evidence type="ECO:0000256" key="1">
    <source>
        <dbReference type="ARBA" id="ARBA00004141"/>
    </source>
</evidence>
<feature type="transmembrane region" description="Helical" evidence="5">
    <location>
        <begin position="341"/>
        <end position="363"/>
    </location>
</feature>
<sequence length="591" mass="62924">MVSTKSNRQTALRLSLFMGYMLAATHSFNLPAQKRLQLKQGITTTTTLGLQRSWIERFRGRRNGKVVVNQSSYVMGQQQQPGMVDGETLLVNGDVNRRRVQLESQWQTAVVEVEAPPELVVEEEEEQETAKGATVTSSTMNLIKVILGTGVLALPNGLAAVSDHPVALLPACALMSVLGLFSAYTFQLYGRLTHETQAKSMGEIWEETVGKKSSWVISASTFAFCFGCAVTYSLVIGDFLSSLALSLGSGVPAMFAKRQFWILGITLSTLAPLCSLKSLAALAPMSIVGTAGTLLTTFFMAFRCPALFASSPYSVAPGAVGKFAAAAAPALAPQFNTFSKIISPASLIIAAMATTAYLGHFNAPDLYHGFKKEKTTTTEGAAEQTNAAVAADKKESEKALQKYSRMTSIGFVGVTLWNLVLLSLGFLTFGGNCAGVVLNNYATADKGAVLSRLLMAASVIGSYPFMVRACKSTFVQLYSDIRKVKSKSNMESKVGRALLAIVTSLSLLVSDAGLVVSLNGALLGSAIIYIFPALMFLAHTGNQVKAAGGVVSRKLRLERWASKFLVAFGAVSGLVGAAVTLINSFAPHLLR</sequence>
<feature type="transmembrane region" description="Helical" evidence="5">
    <location>
        <begin position="141"/>
        <end position="161"/>
    </location>
</feature>
<dbReference type="PANTHER" id="PTHR22950:SF652">
    <property type="entry name" value="TRANSMEMBRANE AMINO ACID TRANSPORTER FAMILY PROTEIN"/>
    <property type="match status" value="1"/>
</dbReference>
<keyword evidence="8" id="KW-1185">Reference proteome</keyword>
<evidence type="ECO:0000256" key="4">
    <source>
        <dbReference type="ARBA" id="ARBA00023136"/>
    </source>
</evidence>
<dbReference type="PANTHER" id="PTHR22950">
    <property type="entry name" value="AMINO ACID TRANSPORTER"/>
    <property type="match status" value="1"/>
</dbReference>
<comment type="subcellular location">
    <subcellularLocation>
        <location evidence="1">Membrane</location>
        <topology evidence="1">Multi-pass membrane protein</topology>
    </subcellularLocation>
</comment>
<dbReference type="AlphaFoldDB" id="A0A9N8EAQ6"/>
<evidence type="ECO:0000256" key="5">
    <source>
        <dbReference type="SAM" id="Phobius"/>
    </source>
</evidence>
<evidence type="ECO:0000313" key="8">
    <source>
        <dbReference type="Proteomes" id="UP001153069"/>
    </source>
</evidence>
<proteinExistence type="predicted"/>
<feature type="transmembrane region" description="Helical" evidence="5">
    <location>
        <begin position="167"/>
        <end position="189"/>
    </location>
</feature>
<feature type="transmembrane region" description="Helical" evidence="5">
    <location>
        <begin position="560"/>
        <end position="582"/>
    </location>
</feature>
<feature type="transmembrane region" description="Helical" evidence="5">
    <location>
        <begin position="497"/>
        <end position="516"/>
    </location>
</feature>